<keyword evidence="3" id="KW-1185">Reference proteome</keyword>
<feature type="transmembrane region" description="Helical" evidence="1">
    <location>
        <begin position="548"/>
        <end position="567"/>
    </location>
</feature>
<evidence type="ECO:0000313" key="2">
    <source>
        <dbReference type="EMBL" id="CAK9026595.1"/>
    </source>
</evidence>
<comment type="caution">
    <text evidence="2">The sequence shown here is derived from an EMBL/GenBank/DDBJ whole genome shotgun (WGS) entry which is preliminary data.</text>
</comment>
<reference evidence="2 3" key="1">
    <citation type="submission" date="2024-02" db="EMBL/GenBank/DDBJ databases">
        <authorList>
            <person name="Chen Y."/>
            <person name="Shah S."/>
            <person name="Dougan E. K."/>
            <person name="Thang M."/>
            <person name="Chan C."/>
        </authorList>
    </citation>
    <scope>NUCLEOTIDE SEQUENCE [LARGE SCALE GENOMIC DNA]</scope>
</reference>
<keyword evidence="1" id="KW-0812">Transmembrane</keyword>
<feature type="transmembrane region" description="Helical" evidence="1">
    <location>
        <begin position="513"/>
        <end position="536"/>
    </location>
</feature>
<feature type="transmembrane region" description="Helical" evidence="1">
    <location>
        <begin position="696"/>
        <end position="715"/>
    </location>
</feature>
<evidence type="ECO:0000313" key="3">
    <source>
        <dbReference type="Proteomes" id="UP001642464"/>
    </source>
</evidence>
<dbReference type="EMBL" id="CAXAMM010011592">
    <property type="protein sequence ID" value="CAK9026595.1"/>
    <property type="molecule type" value="Genomic_DNA"/>
</dbReference>
<keyword evidence="1" id="KW-0472">Membrane</keyword>
<gene>
    <name evidence="2" type="ORF">SCF082_LOCUS17571</name>
</gene>
<evidence type="ECO:0008006" key="4">
    <source>
        <dbReference type="Google" id="ProtNLM"/>
    </source>
</evidence>
<feature type="transmembrane region" description="Helical" evidence="1">
    <location>
        <begin position="603"/>
        <end position="623"/>
    </location>
</feature>
<organism evidence="2 3">
    <name type="scientific">Durusdinium trenchii</name>
    <dbReference type="NCBI Taxonomy" id="1381693"/>
    <lineage>
        <taxon>Eukaryota</taxon>
        <taxon>Sar</taxon>
        <taxon>Alveolata</taxon>
        <taxon>Dinophyceae</taxon>
        <taxon>Suessiales</taxon>
        <taxon>Symbiodiniaceae</taxon>
        <taxon>Durusdinium</taxon>
    </lineage>
</organism>
<name>A0ABP0KIE6_9DINO</name>
<sequence length="723" mass="79292">MFRRFAEALDQQSSSQGSLLLRGAFQSVIAMVWARQQLSVVLGRLRGYFQPWLLGWWPMSSYPLLSPEDPYFMQAEIRLRVMMSQLDALRAQEQQPSVYKLMQDSEPNSKLISWQALADLLVVHHPGTATGRPRNPAPKTILEPVAKGIVPLAPHFGRDARQRAWLLPFSGCWAPRGGDTAGGPIPWSYDSGSESAVSFGTPAPGHAPGVVHAEKRWEDSDSDFGAPTLGQAYVEKWSPFAAVLDMFALAQPEKLRRLKDLKTDRVLPQVFNRDVPHGIDMCHRPNPFSCVLLRRLSLVVLLHLVIPAASVTDESVSLLQINPTDALVTDHTDDTSVNEAIERLAAQVPIKPPGIVGRATRTPAKRSLRSLLFPPTSTAPGFILYDGSFGVVSYEDEDGREEHRMFAPPAPSSWADPMPLLVLILLALSPIAYYDFPAFLVVTSYLAALTFVQVRLQEVMDVGYPHPNTILAMHMLALCSVTSLFAKPRKEDALQVLPISMLNGLSLLTNSSAFLFGSVAFVSMIAANVPIVTLGLEQIKEKPGCNFAWLFFVGLVCAGSACCIQGPVHVSLAAFILATFSTVLRAARCLWQHELVSRHSPLHLAFWNGFWSGSISLLMMLLSEGLAGWRSLSTLSAEAQLRLWGSILSTVCLYIAQWFAMKALGPLMASIIGNLNLLVVIALSNERLHEQFTWEFLGATLLASGTFASSMCSALRPVKDATT</sequence>
<feature type="transmembrane region" description="Helical" evidence="1">
    <location>
        <begin position="468"/>
        <end position="486"/>
    </location>
</feature>
<evidence type="ECO:0000256" key="1">
    <source>
        <dbReference type="SAM" id="Phobius"/>
    </source>
</evidence>
<protein>
    <recommendedName>
        <fullName evidence="4">Sugar phosphate transporter domain-containing protein</fullName>
    </recommendedName>
</protein>
<dbReference type="Proteomes" id="UP001642464">
    <property type="component" value="Unassembled WGS sequence"/>
</dbReference>
<feature type="transmembrane region" description="Helical" evidence="1">
    <location>
        <begin position="438"/>
        <end position="456"/>
    </location>
</feature>
<keyword evidence="1" id="KW-1133">Transmembrane helix</keyword>
<proteinExistence type="predicted"/>
<feature type="transmembrane region" description="Helical" evidence="1">
    <location>
        <begin position="667"/>
        <end position="684"/>
    </location>
</feature>
<feature type="transmembrane region" description="Helical" evidence="1">
    <location>
        <begin position="643"/>
        <end position="660"/>
    </location>
</feature>
<accession>A0ABP0KIE6</accession>